<accession>A0A1M4EFC5</accession>
<dbReference type="AlphaFoldDB" id="A0A1M4EFC5"/>
<protein>
    <submittedName>
        <fullName evidence="2">Uncharacterized protein</fullName>
    </submittedName>
</protein>
<gene>
    <name evidence="2" type="ORF">BN4615_P7008</name>
</gene>
<dbReference type="EMBL" id="LT559118">
    <property type="protein sequence ID" value="SBO97492.1"/>
    <property type="molecule type" value="Genomic_DNA"/>
</dbReference>
<organism evidence="2">
    <name type="scientific">Nonomuraea gerenzanensis</name>
    <dbReference type="NCBI Taxonomy" id="93944"/>
    <lineage>
        <taxon>Bacteria</taxon>
        <taxon>Bacillati</taxon>
        <taxon>Actinomycetota</taxon>
        <taxon>Actinomycetes</taxon>
        <taxon>Streptosporangiales</taxon>
        <taxon>Streptosporangiaceae</taxon>
        <taxon>Nonomuraea</taxon>
    </lineage>
</organism>
<reference evidence="2" key="1">
    <citation type="submission" date="2016-04" db="EMBL/GenBank/DDBJ databases">
        <authorList>
            <person name="Evans L.H."/>
            <person name="Alamgir A."/>
            <person name="Owens N."/>
            <person name="Weber N.D."/>
            <person name="Virtaneva K."/>
            <person name="Barbian K."/>
            <person name="Babar A."/>
            <person name="Rosenke K."/>
        </authorList>
    </citation>
    <scope>NUCLEOTIDE SEQUENCE</scope>
    <source>
        <strain evidence="2">Nono1</strain>
    </source>
</reference>
<sequence length="48" mass="4941">MRGGPRDPRGSWGPQGTRARVSTTVFPGRDGGVPTTTVITVASAGCRL</sequence>
<evidence type="ECO:0000313" key="2">
    <source>
        <dbReference type="EMBL" id="SBO97492.1"/>
    </source>
</evidence>
<name>A0A1M4EFC5_9ACTN</name>
<feature type="region of interest" description="Disordered" evidence="1">
    <location>
        <begin position="1"/>
        <end position="32"/>
    </location>
</feature>
<evidence type="ECO:0000256" key="1">
    <source>
        <dbReference type="SAM" id="MobiDB-lite"/>
    </source>
</evidence>
<proteinExistence type="predicted"/>